<gene>
    <name evidence="9" type="primary">ORF154273</name>
</gene>
<dbReference type="PANTHER" id="PTHR23506:SF26">
    <property type="entry name" value="MFS-TYPE TRANSPORTER SLC18B1"/>
    <property type="match status" value="1"/>
</dbReference>
<dbReference type="InterPro" id="IPR011701">
    <property type="entry name" value="MFS"/>
</dbReference>
<feature type="transmembrane region" description="Helical" evidence="7">
    <location>
        <begin position="328"/>
        <end position="347"/>
    </location>
</feature>
<evidence type="ECO:0000256" key="1">
    <source>
        <dbReference type="ARBA" id="ARBA00004141"/>
    </source>
</evidence>
<evidence type="ECO:0000256" key="4">
    <source>
        <dbReference type="ARBA" id="ARBA00022989"/>
    </source>
</evidence>
<feature type="transmembrane region" description="Helical" evidence="7">
    <location>
        <begin position="359"/>
        <end position="384"/>
    </location>
</feature>
<evidence type="ECO:0000256" key="3">
    <source>
        <dbReference type="ARBA" id="ARBA00022692"/>
    </source>
</evidence>
<organism evidence="9">
    <name type="scientific">Arion vulgaris</name>
    <dbReference type="NCBI Taxonomy" id="1028688"/>
    <lineage>
        <taxon>Eukaryota</taxon>
        <taxon>Metazoa</taxon>
        <taxon>Spiralia</taxon>
        <taxon>Lophotrochozoa</taxon>
        <taxon>Mollusca</taxon>
        <taxon>Gastropoda</taxon>
        <taxon>Heterobranchia</taxon>
        <taxon>Euthyneura</taxon>
        <taxon>Panpulmonata</taxon>
        <taxon>Eupulmonata</taxon>
        <taxon>Stylommatophora</taxon>
        <taxon>Helicina</taxon>
        <taxon>Arionoidea</taxon>
        <taxon>Arionidae</taxon>
        <taxon>Arion</taxon>
    </lineage>
</organism>
<feature type="transmembrane region" description="Helical" evidence="7">
    <location>
        <begin position="496"/>
        <end position="520"/>
    </location>
</feature>
<feature type="transmembrane region" description="Helical" evidence="7">
    <location>
        <begin position="431"/>
        <end position="453"/>
    </location>
</feature>
<dbReference type="InterPro" id="IPR036259">
    <property type="entry name" value="MFS_trans_sf"/>
</dbReference>
<feature type="transmembrane region" description="Helical" evidence="7">
    <location>
        <begin position="253"/>
        <end position="275"/>
    </location>
</feature>
<feature type="transmembrane region" description="Helical" evidence="7">
    <location>
        <begin position="217"/>
        <end position="246"/>
    </location>
</feature>
<keyword evidence="5 7" id="KW-0472">Membrane</keyword>
<feature type="transmembrane region" description="Helical" evidence="7">
    <location>
        <begin position="192"/>
        <end position="211"/>
    </location>
</feature>
<evidence type="ECO:0000256" key="7">
    <source>
        <dbReference type="SAM" id="Phobius"/>
    </source>
</evidence>
<feature type="transmembrane region" description="Helical" evidence="7">
    <location>
        <begin position="161"/>
        <end position="185"/>
    </location>
</feature>
<dbReference type="GO" id="GO:0022857">
    <property type="term" value="F:transmembrane transporter activity"/>
    <property type="evidence" value="ECO:0007669"/>
    <property type="project" value="InterPro"/>
</dbReference>
<evidence type="ECO:0000256" key="5">
    <source>
        <dbReference type="ARBA" id="ARBA00023136"/>
    </source>
</evidence>
<dbReference type="AlphaFoldDB" id="A0A0B7AZM1"/>
<keyword evidence="4 7" id="KW-1133">Transmembrane helix</keyword>
<feature type="region of interest" description="Disordered" evidence="6">
    <location>
        <begin position="85"/>
        <end position="114"/>
    </location>
</feature>
<name>A0A0B7AZM1_9EUPU</name>
<feature type="transmembrane region" description="Helical" evidence="7">
    <location>
        <begin position="465"/>
        <end position="490"/>
    </location>
</feature>
<feature type="transmembrane region" description="Helical" evidence="7">
    <location>
        <begin position="396"/>
        <end position="419"/>
    </location>
</feature>
<protein>
    <recommendedName>
        <fullName evidence="8">Major facilitator superfamily (MFS) profile domain-containing protein</fullName>
    </recommendedName>
</protein>
<feature type="region of interest" description="Disordered" evidence="6">
    <location>
        <begin position="534"/>
        <end position="591"/>
    </location>
</feature>
<dbReference type="PROSITE" id="PS50850">
    <property type="entry name" value="MFS"/>
    <property type="match status" value="1"/>
</dbReference>
<dbReference type="InterPro" id="IPR020846">
    <property type="entry name" value="MFS_dom"/>
</dbReference>
<dbReference type="InterPro" id="IPR050930">
    <property type="entry name" value="MFS_Vesicular_Transporter"/>
</dbReference>
<evidence type="ECO:0000256" key="2">
    <source>
        <dbReference type="ARBA" id="ARBA00022448"/>
    </source>
</evidence>
<dbReference type="SUPFAM" id="SSF103473">
    <property type="entry name" value="MFS general substrate transporter"/>
    <property type="match status" value="1"/>
</dbReference>
<accession>A0A0B7AZM1</accession>
<evidence type="ECO:0000256" key="6">
    <source>
        <dbReference type="SAM" id="MobiDB-lite"/>
    </source>
</evidence>
<dbReference type="EMBL" id="HACG01039664">
    <property type="protein sequence ID" value="CEK86529.1"/>
    <property type="molecule type" value="Transcribed_RNA"/>
</dbReference>
<dbReference type="GO" id="GO:0016020">
    <property type="term" value="C:membrane"/>
    <property type="evidence" value="ECO:0007669"/>
    <property type="project" value="UniProtKB-SubCell"/>
</dbReference>
<feature type="transmembrane region" description="Helical" evidence="7">
    <location>
        <begin position="126"/>
        <end position="149"/>
    </location>
</feature>
<reference evidence="9" key="1">
    <citation type="submission" date="2014-12" db="EMBL/GenBank/DDBJ databases">
        <title>Insight into the proteome of Arion vulgaris.</title>
        <authorList>
            <person name="Aradska J."/>
            <person name="Bulat T."/>
            <person name="Smidak R."/>
            <person name="Sarate P."/>
            <person name="Gangsoo J."/>
            <person name="Sialana F."/>
            <person name="Bilban M."/>
            <person name="Lubec G."/>
        </authorList>
    </citation>
    <scope>NUCLEOTIDE SEQUENCE</scope>
    <source>
        <tissue evidence="9">Skin</tissue>
    </source>
</reference>
<keyword evidence="3 7" id="KW-0812">Transmembrane</keyword>
<comment type="subcellular location">
    <subcellularLocation>
        <location evidence="1">Membrane</location>
        <topology evidence="1">Multi-pass membrane protein</topology>
    </subcellularLocation>
</comment>
<feature type="transmembrane region" description="Helical" evidence="7">
    <location>
        <begin position="287"/>
        <end position="307"/>
    </location>
</feature>
<dbReference type="Gene3D" id="1.20.1250.20">
    <property type="entry name" value="MFS general substrate transporter like domains"/>
    <property type="match status" value="2"/>
</dbReference>
<evidence type="ECO:0000259" key="8">
    <source>
        <dbReference type="PROSITE" id="PS50850"/>
    </source>
</evidence>
<feature type="region of interest" description="Disordered" evidence="6">
    <location>
        <begin position="27"/>
        <end position="69"/>
    </location>
</feature>
<feature type="compositionally biased region" description="Polar residues" evidence="6">
    <location>
        <begin position="574"/>
        <end position="591"/>
    </location>
</feature>
<sequence>MDTHPPISPAAYFLTKSGSYIVDINEHGQRLDKKNGVYRSLSSPSGNGKDNDFEQETNETIFFNDAANPRNEDVMHASRKYSRSSKLETISSSDSEANEAEDVKPEQDPQADTKLKFSKLSKRSKYTFIMLAIANFGAGCGFSLPAPFYPREAEIKGASPTAIGLVFSSFQLVNFIAAPLFGNYLTQLGAKFVYTSGIMVAGTTAILFGFLDQGPSGTIFVVMSFLVRSIEALGVSAFSTASFAIISNEFPQHIASVFATLETCLGIGLMVGPTIGGALYEVGGFGLPFWVVGAIIVISGLAIFTCLPAPTDTTEKRQGTVFTLLKSPMVWVTMLCVMVGSCGFGFLDPTLSNHLDQFGLSTLAVGLFFVIVPFLHAILAPFWGFLSDRKDIQSPLLVGGSFLCAIGFLFMGPAPFLPFLPRELWTVTVGLVFYGVSIGCAIVPTMKCLVIGAREIGLSDNLNTFGLVAGLFNSIFCLGAFVGPTIGGALVDQIGFYYGSTIIAAFYFVSMVVSAIFFTLRRIRRKKIIAKGGTSDDNTTTSDEMPINEKSPLITADSTTKALDSSYSSASFSQMNAPGSTQNGKSSQLKQ</sequence>
<feature type="domain" description="Major facilitator superfamily (MFS) profile" evidence="8">
    <location>
        <begin position="127"/>
        <end position="527"/>
    </location>
</feature>
<dbReference type="PANTHER" id="PTHR23506">
    <property type="entry name" value="GH10249P"/>
    <property type="match status" value="1"/>
</dbReference>
<dbReference type="Pfam" id="PF07690">
    <property type="entry name" value="MFS_1"/>
    <property type="match status" value="1"/>
</dbReference>
<proteinExistence type="predicted"/>
<feature type="compositionally biased region" description="Basic and acidic residues" evidence="6">
    <location>
        <begin position="101"/>
        <end position="114"/>
    </location>
</feature>
<keyword evidence="2" id="KW-0813">Transport</keyword>
<dbReference type="CDD" id="cd17385">
    <property type="entry name" value="MFS_SLC18B1"/>
    <property type="match status" value="1"/>
</dbReference>
<evidence type="ECO:0000313" key="9">
    <source>
        <dbReference type="EMBL" id="CEK86529.1"/>
    </source>
</evidence>